<dbReference type="Pfam" id="PF12804">
    <property type="entry name" value="NTP_transf_3"/>
    <property type="match status" value="1"/>
</dbReference>
<dbReference type="EMBL" id="JBDKWZ010000013">
    <property type="protein sequence ID" value="MEN7550391.1"/>
    <property type="molecule type" value="Genomic_DNA"/>
</dbReference>
<reference evidence="2 3" key="1">
    <citation type="submission" date="2024-04" db="EMBL/GenBank/DDBJ databases">
        <title>Novel genus in family Flammeovirgaceae.</title>
        <authorList>
            <person name="Nguyen T.H."/>
            <person name="Vuong T.Q."/>
            <person name="Le H."/>
            <person name="Kim S.-G."/>
        </authorList>
    </citation>
    <scope>NUCLEOTIDE SEQUENCE [LARGE SCALE GENOMIC DNA]</scope>
    <source>
        <strain evidence="2 3">JCM 23209</strain>
    </source>
</reference>
<dbReference type="PANTHER" id="PTHR43777">
    <property type="entry name" value="MOLYBDENUM COFACTOR CYTIDYLYLTRANSFERASE"/>
    <property type="match status" value="1"/>
</dbReference>
<dbReference type="GO" id="GO:0016779">
    <property type="term" value="F:nucleotidyltransferase activity"/>
    <property type="evidence" value="ECO:0007669"/>
    <property type="project" value="UniProtKB-ARBA"/>
</dbReference>
<comment type="caution">
    <text evidence="2">The sequence shown here is derived from an EMBL/GenBank/DDBJ whole genome shotgun (WGS) entry which is preliminary data.</text>
</comment>
<dbReference type="SUPFAM" id="SSF53448">
    <property type="entry name" value="Nucleotide-diphospho-sugar transferases"/>
    <property type="match status" value="1"/>
</dbReference>
<dbReference type="InterPro" id="IPR025877">
    <property type="entry name" value="MobA-like_NTP_Trfase"/>
</dbReference>
<proteinExistence type="predicted"/>
<feature type="domain" description="MobA-like NTP transferase" evidence="1">
    <location>
        <begin position="11"/>
        <end position="172"/>
    </location>
</feature>
<evidence type="ECO:0000313" key="3">
    <source>
        <dbReference type="Proteomes" id="UP001403385"/>
    </source>
</evidence>
<protein>
    <submittedName>
        <fullName evidence="2">Nucleotidyltransferase family protein</fullName>
    </submittedName>
</protein>
<dbReference type="InterPro" id="IPR029044">
    <property type="entry name" value="Nucleotide-diphossugar_trans"/>
</dbReference>
<dbReference type="CDD" id="cd04182">
    <property type="entry name" value="GT_2_like_f"/>
    <property type="match status" value="1"/>
</dbReference>
<sequence>MIKKHFSLGTIILAAGASVRLGSPKQLARLEGETLLNRTIELASQLPESQTVVVLGAHQELIRPSIRYQQLTFIDNPAWVQGMGSSIVHGAAYYYEHYPDTEYLLFLLCDQIYVSVELLNEMRDTAIRTNAPVIACSYANSLGVPAMFHRSLFRDLLKLPYAAGAKKLIMQYLNDCVAVPFPQGKIDIDTTEEALRRGVELFKNKAEK</sequence>
<dbReference type="RefSeq" id="WP_346823172.1">
    <property type="nucleotide sequence ID" value="NZ_JBDKWZ010000013.1"/>
</dbReference>
<dbReference type="AlphaFoldDB" id="A0AAW9SHU9"/>
<gene>
    <name evidence="2" type="ORF">AAG747_20905</name>
</gene>
<dbReference type="Proteomes" id="UP001403385">
    <property type="component" value="Unassembled WGS sequence"/>
</dbReference>
<dbReference type="Gene3D" id="3.90.550.10">
    <property type="entry name" value="Spore Coat Polysaccharide Biosynthesis Protein SpsA, Chain A"/>
    <property type="match status" value="1"/>
</dbReference>
<accession>A0AAW9SHU9</accession>
<evidence type="ECO:0000259" key="1">
    <source>
        <dbReference type="Pfam" id="PF12804"/>
    </source>
</evidence>
<dbReference type="PANTHER" id="PTHR43777:SF1">
    <property type="entry name" value="MOLYBDENUM COFACTOR CYTIDYLYLTRANSFERASE"/>
    <property type="match status" value="1"/>
</dbReference>
<name>A0AAW9SHU9_9BACT</name>
<organism evidence="2 3">
    <name type="scientific">Rapidithrix thailandica</name>
    <dbReference type="NCBI Taxonomy" id="413964"/>
    <lineage>
        <taxon>Bacteria</taxon>
        <taxon>Pseudomonadati</taxon>
        <taxon>Bacteroidota</taxon>
        <taxon>Cytophagia</taxon>
        <taxon>Cytophagales</taxon>
        <taxon>Flammeovirgaceae</taxon>
        <taxon>Rapidithrix</taxon>
    </lineage>
</organism>
<keyword evidence="3" id="KW-1185">Reference proteome</keyword>
<evidence type="ECO:0000313" key="2">
    <source>
        <dbReference type="EMBL" id="MEN7550391.1"/>
    </source>
</evidence>